<dbReference type="SUPFAM" id="SSF55298">
    <property type="entry name" value="YjgF-like"/>
    <property type="match status" value="1"/>
</dbReference>
<name>A0ABZ1L890_9ACTN</name>
<dbReference type="InterPro" id="IPR035959">
    <property type="entry name" value="RutC-like_sf"/>
</dbReference>
<keyword evidence="3" id="KW-1185">Reference proteome</keyword>
<evidence type="ECO:0000259" key="1">
    <source>
        <dbReference type="Pfam" id="PF21168"/>
    </source>
</evidence>
<dbReference type="RefSeq" id="WP_327164692.1">
    <property type="nucleotide sequence ID" value="NZ_CP108062.1"/>
</dbReference>
<feature type="domain" description="Chorismatase FkbO/Hyg5-like N-terminal" evidence="1">
    <location>
        <begin position="61"/>
        <end position="182"/>
    </location>
</feature>
<dbReference type="NCBIfam" id="TIGR04444">
    <property type="entry name" value="chori_FkbO_Hyg5"/>
    <property type="match status" value="1"/>
</dbReference>
<sequence>MTNNQIDCMFQYENEQAGPPGGRHVLGRVVFGEASTAPAVRDGAPELGLHMASPGFDHFTEIWTTDAPAQSGEHRGLVYAHDGEYLFCAGRVPESGTYREQTREAYEAAFELMDRLDYRHVFRMWNFIGGINEDNAEGLEIYRDFCFGRAEAFEAKPDRVHCMPAATGIGSRSGGVSFFFLASRTGATQNIENRRQVPAFEYPPQYGPKSPSFARATRLVTAGGDETRGAVYVSGTASITGHETLHAGDIVAQCELSLENIAHLVSSGNLANGGLEGGHDLKDLRWVKAYVRHEEHLPAVREACAGVFPPQTHVVFLNVDICRDDLLVEIEGIVPAPVY</sequence>
<reference evidence="2 3" key="1">
    <citation type="submission" date="2022-10" db="EMBL/GenBank/DDBJ databases">
        <title>The complete genomes of actinobacterial strains from the NBC collection.</title>
        <authorList>
            <person name="Joergensen T.S."/>
            <person name="Alvarez Arevalo M."/>
            <person name="Sterndorff E.B."/>
            <person name="Faurdal D."/>
            <person name="Vuksanovic O."/>
            <person name="Mourched A.-S."/>
            <person name="Charusanti P."/>
            <person name="Shaw S."/>
            <person name="Blin K."/>
            <person name="Weber T."/>
        </authorList>
    </citation>
    <scope>NUCLEOTIDE SEQUENCE [LARGE SCALE GENOMIC DNA]</scope>
    <source>
        <strain evidence="2 3">NBC_00123</strain>
    </source>
</reference>
<gene>
    <name evidence="2" type="ORF">OG814_10165</name>
</gene>
<accession>A0ABZ1L890</accession>
<evidence type="ECO:0000313" key="2">
    <source>
        <dbReference type="EMBL" id="WTR69603.1"/>
    </source>
</evidence>
<dbReference type="Gene3D" id="3.30.1330.40">
    <property type="entry name" value="RutC-like"/>
    <property type="match status" value="1"/>
</dbReference>
<organism evidence="2 3">
    <name type="scientific">Streptomyces zaomyceticus</name>
    <dbReference type="NCBI Taxonomy" id="68286"/>
    <lineage>
        <taxon>Bacteria</taxon>
        <taxon>Bacillati</taxon>
        <taxon>Actinomycetota</taxon>
        <taxon>Actinomycetes</taxon>
        <taxon>Kitasatosporales</taxon>
        <taxon>Streptomycetaceae</taxon>
        <taxon>Streptomyces</taxon>
    </lineage>
</organism>
<proteinExistence type="predicted"/>
<dbReference type="Pfam" id="PF21168">
    <property type="entry name" value="FkbO_Hyg5-like_N"/>
    <property type="match status" value="1"/>
</dbReference>
<protein>
    <submittedName>
        <fullName evidence="2">FkbO/Hyg5 family chorismatase</fullName>
    </submittedName>
</protein>
<evidence type="ECO:0000313" key="3">
    <source>
        <dbReference type="Proteomes" id="UP001622594"/>
    </source>
</evidence>
<dbReference type="Proteomes" id="UP001622594">
    <property type="component" value="Chromosome"/>
</dbReference>
<dbReference type="EMBL" id="CP108188">
    <property type="protein sequence ID" value="WTR69603.1"/>
    <property type="molecule type" value="Genomic_DNA"/>
</dbReference>
<dbReference type="InterPro" id="IPR049368">
    <property type="entry name" value="FkbO_Hyg5-like_N"/>
</dbReference>
<dbReference type="InterPro" id="IPR031038">
    <property type="entry name" value="Chori_FkbO_Hyg5"/>
</dbReference>
<dbReference type="CDD" id="cd06153">
    <property type="entry name" value="YjgF_YER057c_UK114_like_5"/>
    <property type="match status" value="1"/>
</dbReference>